<evidence type="ECO:0000313" key="2">
    <source>
        <dbReference type="Proteomes" id="UP000009138"/>
    </source>
</evidence>
<dbReference type="AlphaFoldDB" id="I1CU44"/>
<gene>
    <name evidence="1" type="ORF">RO3G_16685</name>
</gene>
<protein>
    <submittedName>
        <fullName evidence="1">Uncharacterized protein</fullName>
    </submittedName>
</protein>
<name>I1CU44_RHIO9</name>
<dbReference type="EMBL" id="CH476752">
    <property type="protein sequence ID" value="EIE91974.1"/>
    <property type="molecule type" value="Genomic_DNA"/>
</dbReference>
<sequence>MGTTMIDLLFVGSWIVKKLERNWFEKTGSLLSSMIPAVKNFCTAKFFSYWSNLLIG</sequence>
<proteinExistence type="predicted"/>
<reference evidence="1 2" key="1">
    <citation type="journal article" date="2009" name="PLoS Genet.">
        <title>Genomic analysis of the basal lineage fungus Rhizopus oryzae reveals a whole-genome duplication.</title>
        <authorList>
            <person name="Ma L.-J."/>
            <person name="Ibrahim A.S."/>
            <person name="Skory C."/>
            <person name="Grabherr M.G."/>
            <person name="Burger G."/>
            <person name="Butler M."/>
            <person name="Elias M."/>
            <person name="Idnurm A."/>
            <person name="Lang B.F."/>
            <person name="Sone T."/>
            <person name="Abe A."/>
            <person name="Calvo S.E."/>
            <person name="Corrochano L.M."/>
            <person name="Engels R."/>
            <person name="Fu J."/>
            <person name="Hansberg W."/>
            <person name="Kim J.-M."/>
            <person name="Kodira C.D."/>
            <person name="Koehrsen M.J."/>
            <person name="Liu B."/>
            <person name="Miranda-Saavedra D."/>
            <person name="O'Leary S."/>
            <person name="Ortiz-Castellanos L."/>
            <person name="Poulter R."/>
            <person name="Rodriguez-Romero J."/>
            <person name="Ruiz-Herrera J."/>
            <person name="Shen Y.-Q."/>
            <person name="Zeng Q."/>
            <person name="Galagan J."/>
            <person name="Birren B.W."/>
            <person name="Cuomo C.A."/>
            <person name="Wickes B.L."/>
        </authorList>
    </citation>
    <scope>NUCLEOTIDE SEQUENCE [LARGE SCALE GENOMIC DNA]</scope>
    <source>
        <strain evidence="2">RA 99-880 / ATCC MYA-4621 / FGSC 9543 / NRRL 43880</strain>
    </source>
</reference>
<dbReference type="VEuPathDB" id="FungiDB:RO3G_16685"/>
<dbReference type="RefSeq" id="XP_067527370.1">
    <property type="nucleotide sequence ID" value="XM_067671269.1"/>
</dbReference>
<dbReference type="Proteomes" id="UP000009138">
    <property type="component" value="Unassembled WGS sequence"/>
</dbReference>
<dbReference type="GeneID" id="93623650"/>
<organism evidence="1 2">
    <name type="scientific">Rhizopus delemar (strain RA 99-880 / ATCC MYA-4621 / FGSC 9543 / NRRL 43880)</name>
    <name type="common">Mucormycosis agent</name>
    <name type="synonym">Rhizopus arrhizus var. delemar</name>
    <dbReference type="NCBI Taxonomy" id="246409"/>
    <lineage>
        <taxon>Eukaryota</taxon>
        <taxon>Fungi</taxon>
        <taxon>Fungi incertae sedis</taxon>
        <taxon>Mucoromycota</taxon>
        <taxon>Mucoromycotina</taxon>
        <taxon>Mucoromycetes</taxon>
        <taxon>Mucorales</taxon>
        <taxon>Mucorineae</taxon>
        <taxon>Rhizopodaceae</taxon>
        <taxon>Rhizopus</taxon>
    </lineage>
</organism>
<keyword evidence="2" id="KW-1185">Reference proteome</keyword>
<dbReference type="InParanoid" id="I1CU44"/>
<evidence type="ECO:0000313" key="1">
    <source>
        <dbReference type="EMBL" id="EIE91974.1"/>
    </source>
</evidence>
<accession>I1CU44</accession>